<dbReference type="InterPro" id="IPR021527">
    <property type="entry name" value="DUF2795"/>
</dbReference>
<dbReference type="KEGG" id="taa:NMY3_00863"/>
<organism evidence="1 2">
    <name type="scientific">Candidatus Nitrosocosmicus oleophilus</name>
    <dbReference type="NCBI Taxonomy" id="1353260"/>
    <lineage>
        <taxon>Archaea</taxon>
        <taxon>Nitrososphaerota</taxon>
        <taxon>Nitrososphaeria</taxon>
        <taxon>Nitrososphaerales</taxon>
        <taxon>Nitrososphaeraceae</taxon>
        <taxon>Candidatus Nitrosocosmicus</taxon>
    </lineage>
</organism>
<protein>
    <recommendedName>
        <fullName evidence="3">DUF2795 domain-containing protein</fullName>
    </recommendedName>
</protein>
<name>A0A654M6L7_9ARCH</name>
<dbReference type="EMBL" id="CP012850">
    <property type="protein sequence ID" value="ALI35072.1"/>
    <property type="molecule type" value="Genomic_DNA"/>
</dbReference>
<dbReference type="GeneID" id="60420993"/>
<dbReference type="Pfam" id="PF11387">
    <property type="entry name" value="DUF2795"/>
    <property type="match status" value="1"/>
</dbReference>
<gene>
    <name evidence="1" type="ORF">NMY3_00863</name>
</gene>
<reference evidence="2" key="1">
    <citation type="submission" date="2015-10" db="EMBL/GenBank/DDBJ databases">
        <title>Niche specialization of a soil ammonia-oxidizing archaeon, Candidatus Nitrosocosmicus oleophilus.</title>
        <authorList>
            <person name="Jung M.-Y."/>
            <person name="Rhee S.-K."/>
        </authorList>
    </citation>
    <scope>NUCLEOTIDE SEQUENCE [LARGE SCALE GENOMIC DNA]</scope>
    <source>
        <strain evidence="2">MY3</strain>
    </source>
</reference>
<dbReference type="RefSeq" id="WP_196817614.1">
    <property type="nucleotide sequence ID" value="NZ_CP012850.1"/>
</dbReference>
<evidence type="ECO:0000313" key="2">
    <source>
        <dbReference type="Proteomes" id="UP000058925"/>
    </source>
</evidence>
<proteinExistence type="predicted"/>
<evidence type="ECO:0000313" key="1">
    <source>
        <dbReference type="EMBL" id="ALI35072.1"/>
    </source>
</evidence>
<sequence length="76" mass="8557">MGQVNEVNVKEYPSAIELSTILKCVNYPAAKDTIVNSVLSDNTDKNLSEMLIQIENKVYNNAPEVMCNRLSKQRII</sequence>
<dbReference type="Proteomes" id="UP000058925">
    <property type="component" value="Chromosome"/>
</dbReference>
<accession>A0A654M6L7</accession>
<evidence type="ECO:0008006" key="3">
    <source>
        <dbReference type="Google" id="ProtNLM"/>
    </source>
</evidence>
<keyword evidence="2" id="KW-1185">Reference proteome</keyword>
<dbReference type="AlphaFoldDB" id="A0A654M6L7"/>